<organism evidence="3 4">
    <name type="scientific">Plakobranchus ocellatus</name>
    <dbReference type="NCBI Taxonomy" id="259542"/>
    <lineage>
        <taxon>Eukaryota</taxon>
        <taxon>Metazoa</taxon>
        <taxon>Spiralia</taxon>
        <taxon>Lophotrochozoa</taxon>
        <taxon>Mollusca</taxon>
        <taxon>Gastropoda</taxon>
        <taxon>Heterobranchia</taxon>
        <taxon>Euthyneura</taxon>
        <taxon>Panpulmonata</taxon>
        <taxon>Sacoglossa</taxon>
        <taxon>Placobranchoidea</taxon>
        <taxon>Plakobranchidae</taxon>
        <taxon>Plakobranchus</taxon>
    </lineage>
</organism>
<keyword evidence="2" id="KW-1133">Transmembrane helix</keyword>
<keyword evidence="4" id="KW-1185">Reference proteome</keyword>
<keyword evidence="2" id="KW-0472">Membrane</keyword>
<keyword evidence="2" id="KW-0812">Transmembrane</keyword>
<gene>
    <name evidence="3" type="ORF">PoB_004939000</name>
</gene>
<protein>
    <recommendedName>
        <fullName evidence="5">Secreted protein</fullName>
    </recommendedName>
</protein>
<feature type="transmembrane region" description="Helical" evidence="2">
    <location>
        <begin position="28"/>
        <end position="48"/>
    </location>
</feature>
<evidence type="ECO:0000313" key="4">
    <source>
        <dbReference type="Proteomes" id="UP000735302"/>
    </source>
</evidence>
<evidence type="ECO:0000313" key="3">
    <source>
        <dbReference type="EMBL" id="GFO22885.1"/>
    </source>
</evidence>
<accession>A0AAV4BQL2</accession>
<dbReference type="Proteomes" id="UP000735302">
    <property type="component" value="Unassembled WGS sequence"/>
</dbReference>
<name>A0AAV4BQL2_9GAST</name>
<dbReference type="PROSITE" id="PS51257">
    <property type="entry name" value="PROKAR_LIPOPROTEIN"/>
    <property type="match status" value="1"/>
</dbReference>
<dbReference type="AlphaFoldDB" id="A0AAV4BQL2"/>
<feature type="region of interest" description="Disordered" evidence="1">
    <location>
        <begin position="105"/>
        <end position="126"/>
    </location>
</feature>
<reference evidence="3 4" key="1">
    <citation type="journal article" date="2021" name="Elife">
        <title>Chloroplast acquisition without the gene transfer in kleptoplastic sea slugs, Plakobranchus ocellatus.</title>
        <authorList>
            <person name="Maeda T."/>
            <person name="Takahashi S."/>
            <person name="Yoshida T."/>
            <person name="Shimamura S."/>
            <person name="Takaki Y."/>
            <person name="Nagai Y."/>
            <person name="Toyoda A."/>
            <person name="Suzuki Y."/>
            <person name="Arimoto A."/>
            <person name="Ishii H."/>
            <person name="Satoh N."/>
            <person name="Nishiyama T."/>
            <person name="Hasebe M."/>
            <person name="Maruyama T."/>
            <person name="Minagawa J."/>
            <person name="Obokata J."/>
            <person name="Shigenobu S."/>
        </authorList>
    </citation>
    <scope>NUCLEOTIDE SEQUENCE [LARGE SCALE GENOMIC DNA]</scope>
</reference>
<proteinExistence type="predicted"/>
<evidence type="ECO:0000256" key="1">
    <source>
        <dbReference type="SAM" id="MobiDB-lite"/>
    </source>
</evidence>
<evidence type="ECO:0008006" key="5">
    <source>
        <dbReference type="Google" id="ProtNLM"/>
    </source>
</evidence>
<comment type="caution">
    <text evidence="3">The sequence shown here is derived from an EMBL/GenBank/DDBJ whole genome shotgun (WGS) entry which is preliminary data.</text>
</comment>
<evidence type="ECO:0000256" key="2">
    <source>
        <dbReference type="SAM" id="Phobius"/>
    </source>
</evidence>
<sequence length="126" mass="13599">MLISVGRSSAFFLLATKTAPRAASVQGVFASSGCGVGLGLFFGGFFFCHVRFSYSAPGLPVRHRAQLREYVAWHSSAVPGLNSQQRVWDSTWIDPSPIQRKLTSPLGSVGRRCSPVSREGNGQRGI</sequence>
<dbReference type="EMBL" id="BLXT01005456">
    <property type="protein sequence ID" value="GFO22885.1"/>
    <property type="molecule type" value="Genomic_DNA"/>
</dbReference>